<proteinExistence type="predicted"/>
<feature type="region of interest" description="Disordered" evidence="1">
    <location>
        <begin position="22"/>
        <end position="57"/>
    </location>
</feature>
<dbReference type="EMBL" id="HBNR01060144">
    <property type="protein sequence ID" value="CAE4628876.1"/>
    <property type="molecule type" value="Transcribed_RNA"/>
</dbReference>
<organism evidence="2">
    <name type="scientific">Alexandrium monilatum</name>
    <dbReference type="NCBI Taxonomy" id="311494"/>
    <lineage>
        <taxon>Eukaryota</taxon>
        <taxon>Sar</taxon>
        <taxon>Alveolata</taxon>
        <taxon>Dinophyceae</taxon>
        <taxon>Gonyaulacales</taxon>
        <taxon>Pyrocystaceae</taxon>
        <taxon>Alexandrium</taxon>
    </lineage>
</organism>
<feature type="compositionally biased region" description="Basic residues" evidence="1">
    <location>
        <begin position="28"/>
        <end position="38"/>
    </location>
</feature>
<accession>A0A7S4RZE7</accession>
<name>A0A7S4RZE7_9DINO</name>
<sequence>MDAQHLERTGPPTLPLFQAMQRAAQHFQARHRSPRGTRRGAEDAPASPRWTAPSRPAHLRPAPKVYVAPSDTAFALRDTHIAQNGSAVIGDDQAEHACEHACRRPGA</sequence>
<gene>
    <name evidence="2" type="ORF">AMON00008_LOCUS42322</name>
</gene>
<protein>
    <submittedName>
        <fullName evidence="2">Uncharacterized protein</fullName>
    </submittedName>
</protein>
<reference evidence="2" key="1">
    <citation type="submission" date="2021-01" db="EMBL/GenBank/DDBJ databases">
        <authorList>
            <person name="Corre E."/>
            <person name="Pelletier E."/>
            <person name="Niang G."/>
            <person name="Scheremetjew M."/>
            <person name="Finn R."/>
            <person name="Kale V."/>
            <person name="Holt S."/>
            <person name="Cochrane G."/>
            <person name="Meng A."/>
            <person name="Brown T."/>
            <person name="Cohen L."/>
        </authorList>
    </citation>
    <scope>NUCLEOTIDE SEQUENCE</scope>
    <source>
        <strain evidence="2">CCMP3105</strain>
    </source>
</reference>
<dbReference type="AlphaFoldDB" id="A0A7S4RZE7"/>
<evidence type="ECO:0000256" key="1">
    <source>
        <dbReference type="SAM" id="MobiDB-lite"/>
    </source>
</evidence>
<evidence type="ECO:0000313" key="2">
    <source>
        <dbReference type="EMBL" id="CAE4628876.1"/>
    </source>
</evidence>